<evidence type="ECO:0000259" key="12">
    <source>
        <dbReference type="SMART" id="SM00836"/>
    </source>
</evidence>
<accession>A0A7R8X980</accession>
<evidence type="ECO:0000256" key="9">
    <source>
        <dbReference type="ARBA" id="ARBA00049339"/>
    </source>
</evidence>
<evidence type="ECO:0000256" key="1">
    <source>
        <dbReference type="ARBA" id="ARBA00005594"/>
    </source>
</evidence>
<evidence type="ECO:0000313" key="15">
    <source>
        <dbReference type="Proteomes" id="UP000677054"/>
    </source>
</evidence>
<keyword evidence="5 11" id="KW-0067">ATP-binding</keyword>
<dbReference type="SUPFAM" id="SSF47323">
    <property type="entry name" value="Anticodon-binding domain of a subclass of class I aminoacyl-tRNA synthetases"/>
    <property type="match status" value="1"/>
</dbReference>
<dbReference type="EMBL" id="CAJPEV010000438">
    <property type="protein sequence ID" value="CAG0885283.1"/>
    <property type="molecule type" value="Genomic_DNA"/>
</dbReference>
<dbReference type="AlphaFoldDB" id="A0A7R8X980"/>
<keyword evidence="6 11" id="KW-0648">Protein biosynthesis</keyword>
<dbReference type="PANTHER" id="PTHR11956">
    <property type="entry name" value="ARGINYL-TRNA SYNTHETASE"/>
    <property type="match status" value="1"/>
</dbReference>
<dbReference type="InterPro" id="IPR036695">
    <property type="entry name" value="Arg-tRNA-synth_N_sf"/>
</dbReference>
<dbReference type="SUPFAM" id="SSF52374">
    <property type="entry name" value="Nucleotidylyl transferase"/>
    <property type="match status" value="1"/>
</dbReference>
<dbReference type="Gene3D" id="1.10.730.10">
    <property type="entry name" value="Isoleucyl-tRNA Synthetase, Domain 1"/>
    <property type="match status" value="1"/>
</dbReference>
<evidence type="ECO:0000313" key="14">
    <source>
        <dbReference type="EMBL" id="CAD7243478.1"/>
    </source>
</evidence>
<comment type="similarity">
    <text evidence="1 11">Belongs to the class-I aminoacyl-tRNA synthetase family.</text>
</comment>
<dbReference type="EC" id="6.1.1.19" evidence="2"/>
<sequence length="642" mass="72613">KAILFMGILQEHEAHALRVQIEQLESLLQNPGSDYLAEGIPIPDDLAADLEKLSAENKKLKYRLSIMKRSMENGRSPKKHAEGDHMNNIIGLLSTAFHEAVKKAFPKLDDPPIAILPASNPKFGDYQFNSAMGISQHYKSSHKLSTSLQLLKSHGEKLNPREVAEKVKTALGDDPIIEKLEVAGPGFINITVSCGYILKCLHQLVLHGVQPPRLSGRKRVVVDFSSPNVAKEMHDEFPNYQKEVPPIGDLQAFYKASKVRFDGDDKFKKQAYSCVVKLQSGDPDYVKAWTLICDVSKKEFSKVYERLDVRIIDRGESFYQSRMVKVVEELKRKNFLVEDEGRHVMFPKKLSAPPLTVVKSDGGFTYDTSDMAAIKQRLEEEKADWLIYLTDAGQSTHLHTIFDCAEQAGWLDRSQIRVDHVGFGVVLGEDKKKFQTRSGETVRLIDLLDEGVKRTGEKLQEKGRQDVLTSEEFKAAQENVAYACIKYNDLVHNRNHEYVFSFDKMLEDKGNTAAYLLYAYTRICSIARTAGVSSEDIKASMKDQQLNLDHPKELKLAKTIMQFPEVLVRLLDDLCLHTLCEYVYGLSNTFTDFYEACYCIEKDRKTGEIVKVHMNRLALCEATASIMAACFNILGLRPVSRM</sequence>
<dbReference type="InterPro" id="IPR005148">
    <property type="entry name" value="Arg-tRNA-synth_N"/>
</dbReference>
<dbReference type="Gene3D" id="3.30.1360.70">
    <property type="entry name" value="Arginyl tRNA synthetase N-terminal domain"/>
    <property type="match status" value="1"/>
</dbReference>
<feature type="domain" description="DALR anticodon binding" evidence="12">
    <location>
        <begin position="516"/>
        <end position="642"/>
    </location>
</feature>
<feature type="non-terminal residue" evidence="14">
    <location>
        <position position="1"/>
    </location>
</feature>
<reference evidence="14" key="1">
    <citation type="submission" date="2020-11" db="EMBL/GenBank/DDBJ databases">
        <authorList>
            <person name="Tran Van P."/>
        </authorList>
    </citation>
    <scope>NUCLEOTIDE SEQUENCE</scope>
</reference>
<keyword evidence="15" id="KW-1185">Reference proteome</keyword>
<dbReference type="FunFam" id="3.30.1360.70:FF:000002">
    <property type="entry name" value="arginine--tRNA ligase, cytoplasmic"/>
    <property type="match status" value="1"/>
</dbReference>
<evidence type="ECO:0000256" key="3">
    <source>
        <dbReference type="ARBA" id="ARBA00022598"/>
    </source>
</evidence>
<dbReference type="InterPro" id="IPR014729">
    <property type="entry name" value="Rossmann-like_a/b/a_fold"/>
</dbReference>
<dbReference type="SMART" id="SM01016">
    <property type="entry name" value="Arg_tRNA_synt_N"/>
    <property type="match status" value="1"/>
</dbReference>
<keyword evidence="4 11" id="KW-0547">Nucleotide-binding</keyword>
<evidence type="ECO:0000256" key="11">
    <source>
        <dbReference type="RuleBase" id="RU363038"/>
    </source>
</evidence>
<dbReference type="InterPro" id="IPR035684">
    <property type="entry name" value="ArgRS_core"/>
</dbReference>
<keyword evidence="7 11" id="KW-0030">Aminoacyl-tRNA synthetase</keyword>
<evidence type="ECO:0000256" key="2">
    <source>
        <dbReference type="ARBA" id="ARBA00012837"/>
    </source>
</evidence>
<feature type="domain" description="Arginyl tRNA synthetase N-terminal" evidence="13">
    <location>
        <begin position="91"/>
        <end position="192"/>
    </location>
</feature>
<name>A0A7R8X980_9CRUS</name>
<dbReference type="InterPro" id="IPR008909">
    <property type="entry name" value="DALR_anticod-bd"/>
</dbReference>
<organism evidence="14">
    <name type="scientific">Darwinula stevensoni</name>
    <dbReference type="NCBI Taxonomy" id="69355"/>
    <lineage>
        <taxon>Eukaryota</taxon>
        <taxon>Metazoa</taxon>
        <taxon>Ecdysozoa</taxon>
        <taxon>Arthropoda</taxon>
        <taxon>Crustacea</taxon>
        <taxon>Oligostraca</taxon>
        <taxon>Ostracoda</taxon>
        <taxon>Podocopa</taxon>
        <taxon>Podocopida</taxon>
        <taxon>Darwinulocopina</taxon>
        <taxon>Darwinuloidea</taxon>
        <taxon>Darwinulidae</taxon>
        <taxon>Darwinula</taxon>
    </lineage>
</organism>
<comment type="catalytic activity">
    <reaction evidence="9">
        <text>tRNA(Arg) + L-arginine + ATP = L-arginyl-tRNA(Arg) + AMP + diphosphate</text>
        <dbReference type="Rhea" id="RHEA:20301"/>
        <dbReference type="Rhea" id="RHEA-COMP:9658"/>
        <dbReference type="Rhea" id="RHEA-COMP:9673"/>
        <dbReference type="ChEBI" id="CHEBI:30616"/>
        <dbReference type="ChEBI" id="CHEBI:32682"/>
        <dbReference type="ChEBI" id="CHEBI:33019"/>
        <dbReference type="ChEBI" id="CHEBI:78442"/>
        <dbReference type="ChEBI" id="CHEBI:78513"/>
        <dbReference type="ChEBI" id="CHEBI:456215"/>
        <dbReference type="EC" id="6.1.1.19"/>
    </reaction>
</comment>
<dbReference type="NCBIfam" id="TIGR00456">
    <property type="entry name" value="argS"/>
    <property type="match status" value="1"/>
</dbReference>
<dbReference type="OrthoDB" id="68056at2759"/>
<dbReference type="GO" id="GO:0005737">
    <property type="term" value="C:cytoplasm"/>
    <property type="evidence" value="ECO:0007669"/>
    <property type="project" value="InterPro"/>
</dbReference>
<dbReference type="GO" id="GO:0006420">
    <property type="term" value="P:arginyl-tRNA aminoacylation"/>
    <property type="evidence" value="ECO:0007669"/>
    <property type="project" value="InterPro"/>
</dbReference>
<keyword evidence="3 11" id="KW-0436">Ligase</keyword>
<dbReference type="InterPro" id="IPR001278">
    <property type="entry name" value="Arg-tRNA-ligase"/>
</dbReference>
<evidence type="ECO:0000256" key="6">
    <source>
        <dbReference type="ARBA" id="ARBA00022917"/>
    </source>
</evidence>
<evidence type="ECO:0000256" key="5">
    <source>
        <dbReference type="ARBA" id="ARBA00022840"/>
    </source>
</evidence>
<dbReference type="GO" id="GO:0004814">
    <property type="term" value="F:arginine-tRNA ligase activity"/>
    <property type="evidence" value="ECO:0007669"/>
    <property type="project" value="UniProtKB-EC"/>
</dbReference>
<dbReference type="FunFam" id="1.10.730.10:FF:000064">
    <property type="entry name" value="Probable arginine--tRNA ligase, cytoplasmic"/>
    <property type="match status" value="1"/>
</dbReference>
<dbReference type="Pfam" id="PF03485">
    <property type="entry name" value="Arg_tRNA_synt_N"/>
    <property type="match status" value="1"/>
</dbReference>
<dbReference type="EMBL" id="LR899955">
    <property type="protein sequence ID" value="CAD7243478.1"/>
    <property type="molecule type" value="Genomic_DNA"/>
</dbReference>
<dbReference type="Gene3D" id="3.40.50.620">
    <property type="entry name" value="HUPs"/>
    <property type="match status" value="1"/>
</dbReference>
<evidence type="ECO:0000256" key="10">
    <source>
        <dbReference type="ARBA" id="ARBA00071644"/>
    </source>
</evidence>
<gene>
    <name evidence="14" type="ORF">DSTB1V02_LOCUS3396</name>
</gene>
<dbReference type="PANTHER" id="PTHR11956:SF5">
    <property type="entry name" value="ARGININE--TRNA LIGASE, CYTOPLASMIC"/>
    <property type="match status" value="1"/>
</dbReference>
<dbReference type="Pfam" id="PF05746">
    <property type="entry name" value="DALR_1"/>
    <property type="match status" value="1"/>
</dbReference>
<evidence type="ECO:0000256" key="4">
    <source>
        <dbReference type="ARBA" id="ARBA00022741"/>
    </source>
</evidence>
<evidence type="ECO:0000256" key="8">
    <source>
        <dbReference type="ARBA" id="ARBA00033033"/>
    </source>
</evidence>
<dbReference type="SMART" id="SM00836">
    <property type="entry name" value="DALR_1"/>
    <property type="match status" value="1"/>
</dbReference>
<dbReference type="GO" id="GO:0005524">
    <property type="term" value="F:ATP binding"/>
    <property type="evidence" value="ECO:0007669"/>
    <property type="project" value="UniProtKB-KW"/>
</dbReference>
<dbReference type="Proteomes" id="UP000677054">
    <property type="component" value="Unassembled WGS sequence"/>
</dbReference>
<proteinExistence type="inferred from homology"/>
<dbReference type="InterPro" id="IPR009080">
    <property type="entry name" value="tRNAsynth_Ia_anticodon-bd"/>
</dbReference>
<evidence type="ECO:0000259" key="13">
    <source>
        <dbReference type="SMART" id="SM01016"/>
    </source>
</evidence>
<protein>
    <recommendedName>
        <fullName evidence="10">Probable arginine--tRNA ligase, cytoplasmic</fullName>
        <ecNumber evidence="2">6.1.1.19</ecNumber>
    </recommendedName>
    <alternativeName>
        <fullName evidence="8">Arginyl-tRNA synthetase</fullName>
    </alternativeName>
</protein>
<evidence type="ECO:0000256" key="7">
    <source>
        <dbReference type="ARBA" id="ARBA00023146"/>
    </source>
</evidence>
<dbReference type="SUPFAM" id="SSF55190">
    <property type="entry name" value="Arginyl-tRNA synthetase (ArgRS), N-terminal 'additional' domain"/>
    <property type="match status" value="1"/>
</dbReference>
<dbReference type="Pfam" id="PF00750">
    <property type="entry name" value="tRNA-synt_1d"/>
    <property type="match status" value="2"/>
</dbReference>